<protein>
    <recommendedName>
        <fullName evidence="1">Coenzyme Q-binding protein COQ10 START domain-containing protein</fullName>
    </recommendedName>
</protein>
<evidence type="ECO:0000313" key="3">
    <source>
        <dbReference type="Proteomes" id="UP000236173"/>
    </source>
</evidence>
<reference evidence="3" key="1">
    <citation type="submission" date="2017-09" db="EMBL/GenBank/DDBJ databases">
        <title>Metaegenomics of thermophilic ammonia-oxidizing enrichment culture.</title>
        <authorList>
            <person name="Kato S."/>
            <person name="Suzuki K."/>
        </authorList>
    </citation>
    <scope>NUCLEOTIDE SEQUENCE [LARGE SCALE GENOMIC DNA]</scope>
</reference>
<accession>A0A2H5XF99</accession>
<dbReference type="Gene3D" id="3.30.530.20">
    <property type="match status" value="1"/>
</dbReference>
<dbReference type="SUPFAM" id="SSF55961">
    <property type="entry name" value="Bet v1-like"/>
    <property type="match status" value="1"/>
</dbReference>
<evidence type="ECO:0000259" key="1">
    <source>
        <dbReference type="Pfam" id="PF03364"/>
    </source>
</evidence>
<dbReference type="InterPro" id="IPR023393">
    <property type="entry name" value="START-like_dom_sf"/>
</dbReference>
<feature type="domain" description="Coenzyme Q-binding protein COQ10 START" evidence="1">
    <location>
        <begin position="12"/>
        <end position="127"/>
    </location>
</feature>
<comment type="caution">
    <text evidence="2">The sequence shown here is derived from an EMBL/GenBank/DDBJ whole genome shotgun (WGS) entry which is preliminary data.</text>
</comment>
<dbReference type="Pfam" id="PF03364">
    <property type="entry name" value="Polyketide_cyc"/>
    <property type="match status" value="1"/>
</dbReference>
<name>A0A2H5XF99_9BACT</name>
<dbReference type="EMBL" id="BEHT01000040">
    <property type="protein sequence ID" value="GBC99862.1"/>
    <property type="molecule type" value="Genomic_DNA"/>
</dbReference>
<proteinExistence type="predicted"/>
<evidence type="ECO:0000313" key="2">
    <source>
        <dbReference type="EMBL" id="GBC99862.1"/>
    </source>
</evidence>
<dbReference type="Proteomes" id="UP000236173">
    <property type="component" value="Unassembled WGS sequence"/>
</dbReference>
<dbReference type="AlphaFoldDB" id="A0A2H5XF99"/>
<gene>
    <name evidence="2" type="ORF">HRbin17_02393</name>
</gene>
<dbReference type="InterPro" id="IPR005031">
    <property type="entry name" value="COQ10_START"/>
</dbReference>
<organism evidence="2 3">
    <name type="scientific">Candidatus Fervidibacter japonicus</name>
    <dbReference type="NCBI Taxonomy" id="2035412"/>
    <lineage>
        <taxon>Bacteria</taxon>
        <taxon>Candidatus Fervidibacterota</taxon>
        <taxon>Candidatus Fervidibacter</taxon>
    </lineage>
</organism>
<sequence>MPTFRLVLTVTVHAPIERVYALLRTVENYPRLFRYMHDLRVLERQDDTVLAEVNEDMFGLRVFWVTTRFTFDPPHKVTMEQVRGPFERAVGWFTLTPQPDSTTRLEHGVEIVVGGLLGMLGKKVLESGLAKRRMVEEMQAIKRAAEAEMEASPR</sequence>